<dbReference type="Proteomes" id="UP001066276">
    <property type="component" value="Chromosome 1_2"/>
</dbReference>
<reference evidence="2" key="1">
    <citation type="journal article" date="2022" name="bioRxiv">
        <title>Sequencing and chromosome-scale assembly of the giantPleurodeles waltlgenome.</title>
        <authorList>
            <person name="Brown T."/>
            <person name="Elewa A."/>
            <person name="Iarovenko S."/>
            <person name="Subramanian E."/>
            <person name="Araus A.J."/>
            <person name="Petzold A."/>
            <person name="Susuki M."/>
            <person name="Suzuki K.-i.T."/>
            <person name="Hayashi T."/>
            <person name="Toyoda A."/>
            <person name="Oliveira C."/>
            <person name="Osipova E."/>
            <person name="Leigh N.D."/>
            <person name="Simon A."/>
            <person name="Yun M.H."/>
        </authorList>
    </citation>
    <scope>NUCLEOTIDE SEQUENCE</scope>
    <source>
        <strain evidence="2">20211129_DDA</strain>
        <tissue evidence="2">Liver</tissue>
    </source>
</reference>
<feature type="compositionally biased region" description="Low complexity" evidence="1">
    <location>
        <begin position="132"/>
        <end position="143"/>
    </location>
</feature>
<feature type="region of interest" description="Disordered" evidence="1">
    <location>
        <begin position="119"/>
        <end position="149"/>
    </location>
</feature>
<comment type="caution">
    <text evidence="2">The sequence shown here is derived from an EMBL/GenBank/DDBJ whole genome shotgun (WGS) entry which is preliminary data.</text>
</comment>
<dbReference type="EMBL" id="JANPWB010000002">
    <property type="protein sequence ID" value="KAJ1207928.1"/>
    <property type="molecule type" value="Genomic_DNA"/>
</dbReference>
<protein>
    <submittedName>
        <fullName evidence="2">Uncharacterized protein</fullName>
    </submittedName>
</protein>
<evidence type="ECO:0000256" key="1">
    <source>
        <dbReference type="SAM" id="MobiDB-lite"/>
    </source>
</evidence>
<name>A0AAV7W369_PLEWA</name>
<proteinExistence type="predicted"/>
<evidence type="ECO:0000313" key="2">
    <source>
        <dbReference type="EMBL" id="KAJ1207928.1"/>
    </source>
</evidence>
<evidence type="ECO:0000313" key="3">
    <source>
        <dbReference type="Proteomes" id="UP001066276"/>
    </source>
</evidence>
<feature type="region of interest" description="Disordered" evidence="1">
    <location>
        <begin position="39"/>
        <end position="97"/>
    </location>
</feature>
<keyword evidence="3" id="KW-1185">Reference proteome</keyword>
<accession>A0AAV7W369</accession>
<dbReference type="AlphaFoldDB" id="A0AAV7W369"/>
<gene>
    <name evidence="2" type="ORF">NDU88_003318</name>
</gene>
<organism evidence="2 3">
    <name type="scientific">Pleurodeles waltl</name>
    <name type="common">Iberian ribbed newt</name>
    <dbReference type="NCBI Taxonomy" id="8319"/>
    <lineage>
        <taxon>Eukaryota</taxon>
        <taxon>Metazoa</taxon>
        <taxon>Chordata</taxon>
        <taxon>Craniata</taxon>
        <taxon>Vertebrata</taxon>
        <taxon>Euteleostomi</taxon>
        <taxon>Amphibia</taxon>
        <taxon>Batrachia</taxon>
        <taxon>Caudata</taxon>
        <taxon>Salamandroidea</taxon>
        <taxon>Salamandridae</taxon>
        <taxon>Pleurodelinae</taxon>
        <taxon>Pleurodeles</taxon>
    </lineage>
</organism>
<sequence length="149" mass="15131">MVQVTGKSTGRGEVSHGILIQGKGFNVPAASPVSQACADLQCPPAGAPEGDTISGPGPGVASIQSSACRQPGPSRPTHRVRPSKSRGSEGAPHYQHTLSRQLYLPFKSVEARWHNAHGLPSSSRAALPSGSPAAPVTTGPPGALSGDRS</sequence>